<reference evidence="6" key="1">
    <citation type="journal article" date="2013" name="Nat. Biotechnol.">
        <title>Draft genome sequence of chickpea (Cicer arietinum) provides a resource for trait improvement.</title>
        <authorList>
            <person name="Varshney R.K."/>
            <person name="Song C."/>
            <person name="Saxena R.K."/>
            <person name="Azam S."/>
            <person name="Yu S."/>
            <person name="Sharpe A.G."/>
            <person name="Cannon S."/>
            <person name="Baek J."/>
            <person name="Rosen B.D."/>
            <person name="Tar'an B."/>
            <person name="Millan T."/>
            <person name="Zhang X."/>
            <person name="Ramsay L.D."/>
            <person name="Iwata A."/>
            <person name="Wang Y."/>
            <person name="Nelson W."/>
            <person name="Farmer A.D."/>
            <person name="Gaur P.M."/>
            <person name="Soderlund C."/>
            <person name="Penmetsa R.V."/>
            <person name="Xu C."/>
            <person name="Bharti A.K."/>
            <person name="He W."/>
            <person name="Winter P."/>
            <person name="Zhao S."/>
            <person name="Hane J.K."/>
            <person name="Carrasquilla-Garcia N."/>
            <person name="Condie J.A."/>
            <person name="Upadhyaya H.D."/>
            <person name="Luo M.C."/>
            <person name="Thudi M."/>
            <person name="Gowda C.L."/>
            <person name="Singh N.P."/>
            <person name="Lichtenzveig J."/>
            <person name="Gali K.K."/>
            <person name="Rubio J."/>
            <person name="Nadarajan N."/>
            <person name="Dolezel J."/>
            <person name="Bansal K.C."/>
            <person name="Xu X."/>
            <person name="Edwards D."/>
            <person name="Zhang G."/>
            <person name="Kahl G."/>
            <person name="Gil J."/>
            <person name="Singh K.B."/>
            <person name="Datta S.K."/>
            <person name="Jackson S.A."/>
            <person name="Wang J."/>
            <person name="Cook D.R."/>
        </authorList>
    </citation>
    <scope>NUCLEOTIDE SEQUENCE [LARGE SCALE GENOMIC DNA]</scope>
    <source>
        <strain evidence="6">cv. CDC Frontier</strain>
    </source>
</reference>
<keyword evidence="1" id="KW-0479">Metal-binding</keyword>
<evidence type="ECO:0000313" key="6">
    <source>
        <dbReference type="Proteomes" id="UP000087171"/>
    </source>
</evidence>
<sequence length="266" mass="30502">MSPGMAVTFSERMKLKGEDDVDRPENQYQKLVKLLVDNGIHSVPKKYIFPPSKRPGMNMEDPNVAKQNLELPIIDFSNLIGPNRHQVLQALANACQRYRFFQVVNHGISEDVMNNMMDVSGRFFDLPFEERGKYMTADMRAAVRYGTNFSQTKDRVFCWRDFLKLLCHPLPDFLPHWPDSPVNFRKVVATYAEEAKDLFLRLMEAIVESLGIVENNKEGKDNILQELENGSQLMAANFYPPCPQPDLTLGMPPHSDYGFLTLLLQD</sequence>
<dbReference type="GO" id="GO:0046872">
    <property type="term" value="F:metal ion binding"/>
    <property type="evidence" value="ECO:0007669"/>
    <property type="project" value="UniProtKB-KW"/>
</dbReference>
<evidence type="ECO:0000313" key="7">
    <source>
        <dbReference type="RefSeq" id="XP_027189050.1"/>
    </source>
</evidence>
<evidence type="ECO:0000256" key="1">
    <source>
        <dbReference type="ARBA" id="ARBA00022723"/>
    </source>
</evidence>
<keyword evidence="6" id="KW-1185">Reference proteome</keyword>
<reference evidence="7" key="2">
    <citation type="submission" date="2025-08" db="UniProtKB">
        <authorList>
            <consortium name="RefSeq"/>
        </authorList>
    </citation>
    <scope>IDENTIFICATION</scope>
    <source>
        <tissue evidence="7">Etiolated seedlings</tissue>
    </source>
</reference>
<dbReference type="GeneID" id="101503515"/>
<dbReference type="OrthoDB" id="288590at2759"/>
<evidence type="ECO:0000256" key="3">
    <source>
        <dbReference type="ARBA" id="ARBA00023004"/>
    </source>
</evidence>
<dbReference type="Pfam" id="PF03171">
    <property type="entry name" value="2OG-FeII_Oxy"/>
    <property type="match status" value="1"/>
</dbReference>
<dbReference type="InterPro" id="IPR026992">
    <property type="entry name" value="DIOX_N"/>
</dbReference>
<dbReference type="RefSeq" id="XP_027189050.1">
    <property type="nucleotide sequence ID" value="XM_027333249.1"/>
</dbReference>
<evidence type="ECO:0000259" key="5">
    <source>
        <dbReference type="Pfam" id="PF14226"/>
    </source>
</evidence>
<evidence type="ECO:0000259" key="4">
    <source>
        <dbReference type="Pfam" id="PF03171"/>
    </source>
</evidence>
<dbReference type="AlphaFoldDB" id="A0A3Q7YEB9"/>
<dbReference type="InterPro" id="IPR044861">
    <property type="entry name" value="IPNS-like_FE2OG_OXY"/>
</dbReference>
<protein>
    <submittedName>
        <fullName evidence="7">Protein DMR6-LIKE OXYGENASE 1-like isoform X1</fullName>
    </submittedName>
</protein>
<feature type="domain" description="Non-haem dioxygenase N-terminal" evidence="5">
    <location>
        <begin position="71"/>
        <end position="178"/>
    </location>
</feature>
<evidence type="ECO:0000256" key="2">
    <source>
        <dbReference type="ARBA" id="ARBA00022896"/>
    </source>
</evidence>
<organism evidence="6 7">
    <name type="scientific">Cicer arietinum</name>
    <name type="common">Chickpea</name>
    <name type="synonym">Garbanzo</name>
    <dbReference type="NCBI Taxonomy" id="3827"/>
    <lineage>
        <taxon>Eukaryota</taxon>
        <taxon>Viridiplantae</taxon>
        <taxon>Streptophyta</taxon>
        <taxon>Embryophyta</taxon>
        <taxon>Tracheophyta</taxon>
        <taxon>Spermatophyta</taxon>
        <taxon>Magnoliopsida</taxon>
        <taxon>eudicotyledons</taxon>
        <taxon>Gunneridae</taxon>
        <taxon>Pentapetalae</taxon>
        <taxon>rosids</taxon>
        <taxon>fabids</taxon>
        <taxon>Fabales</taxon>
        <taxon>Fabaceae</taxon>
        <taxon>Papilionoideae</taxon>
        <taxon>50 kb inversion clade</taxon>
        <taxon>NPAAA clade</taxon>
        <taxon>Hologalegina</taxon>
        <taxon>IRL clade</taxon>
        <taxon>Cicereae</taxon>
        <taxon>Cicer</taxon>
    </lineage>
</organism>
<dbReference type="Proteomes" id="UP000087171">
    <property type="component" value="Chromosome Ca4"/>
</dbReference>
<accession>A0A3Q7YEB9</accession>
<dbReference type="InterPro" id="IPR050295">
    <property type="entry name" value="Plant_2OG-oxidoreductases"/>
</dbReference>
<dbReference type="PANTHER" id="PTHR47991">
    <property type="entry name" value="OXOGLUTARATE/IRON-DEPENDENT DIOXYGENASE"/>
    <property type="match status" value="1"/>
</dbReference>
<keyword evidence="2" id="KW-0847">Vitamin C</keyword>
<dbReference type="Pfam" id="PF14226">
    <property type="entry name" value="DIOX_N"/>
    <property type="match status" value="1"/>
</dbReference>
<name>A0A3Q7YEB9_CICAR</name>
<proteinExistence type="predicted"/>
<keyword evidence="3" id="KW-0408">Iron</keyword>
<gene>
    <name evidence="7" type="primary">LOC101503515</name>
</gene>
<dbReference type="InterPro" id="IPR027443">
    <property type="entry name" value="IPNS-like_sf"/>
</dbReference>
<dbReference type="SUPFAM" id="SSF51197">
    <property type="entry name" value="Clavaminate synthase-like"/>
    <property type="match status" value="1"/>
</dbReference>
<feature type="domain" description="Isopenicillin N synthase-like Fe(2+) 2OG dioxygenase" evidence="4">
    <location>
        <begin position="232"/>
        <end position="266"/>
    </location>
</feature>
<dbReference type="Gene3D" id="2.60.120.330">
    <property type="entry name" value="B-lactam Antibiotic, Isopenicillin N Synthase, Chain"/>
    <property type="match status" value="1"/>
</dbReference>
<dbReference type="GO" id="GO:0031418">
    <property type="term" value="F:L-ascorbic acid binding"/>
    <property type="evidence" value="ECO:0007669"/>
    <property type="project" value="UniProtKB-KW"/>
</dbReference>
<dbReference type="STRING" id="3827.A0A3Q7YEB9"/>
<dbReference type="KEGG" id="cam:101503515"/>